<protein>
    <submittedName>
        <fullName evidence="1">Uncharacterized protein</fullName>
    </submittedName>
</protein>
<comment type="caution">
    <text evidence="1">The sequence shown here is derived from an EMBL/GenBank/DDBJ whole genome shotgun (WGS) entry which is preliminary data.</text>
</comment>
<accession>A0AC61SBV3</accession>
<gene>
    <name evidence="1" type="ORF">C5S46_02620</name>
</gene>
<organism evidence="1 2">
    <name type="scientific">Candidatus Methanomarinus sp</name>
    <dbReference type="NCBI Taxonomy" id="3386244"/>
    <lineage>
        <taxon>Archaea</taxon>
        <taxon>Methanobacteriati</taxon>
        <taxon>Methanobacteriota</taxon>
        <taxon>Stenosarchaea group</taxon>
        <taxon>Methanomicrobia</taxon>
        <taxon>Methanosarcinales</taxon>
        <taxon>ANME-2 cluster</taxon>
        <taxon>Candidatus Methanocomedenaceae</taxon>
        <taxon>Candidatus Methanomarinus</taxon>
    </lineage>
</organism>
<name>A0AC61SBV3_9EURY</name>
<sequence length="621" mass="70105">MIGLRNFIIGFMFIILIVSTIMAEPGFDAKTYESGNRIWDEDMSDTYTWTPQSFSGFYYNPDTDEGKETLTIKDIDRSIDNGNIEYVTEPIVKEFECNSFGNYSVIGFMAERYFTGYEEDSIMNNGFSLLDKKILIRVLIDDDESRMIKSGIPLVLEEGYEFRVTEYAASGDDVMVALFKDGESIYETILSEGSTFTYEKDMGSAYDIPIIALHVDTVYRGMETSTISIDGIFQISDDYISVVEGDEFGLMEIETVDSDKITMVNSNYVSLKKGKTFNLMGKINIEVGNCDELRFALAVDTSEPGTYELRGTVTQDEKYTWTPLNFEGLLYDMDSGECTETLKLDNREGRTIKCGNLDYITSTINTSFEYSGWDDYESIGFMGEKYFTGYKAKSIVNKRVSLMDKGRLGKILIDEDEKHTLYVGNSLPLADGYSFRIDEISQDGDSIMVALLRDGEEIKSDIINDESTYTYTKKIDDEDVPIIAIHIDKMFRGMETDSIFVNGIFQISEDFKKVEEGDSYGKMEIDNVDKDEIKMSNDGSITLGKGDTISIMGDIKIKVADSDTVRFYPFQEIKVAVEGLPTQIPTQMPTTEQIPIPEFNIILLPVMVIIGLMFLLSGKKV</sequence>
<evidence type="ECO:0000313" key="2">
    <source>
        <dbReference type="Proteomes" id="UP000315423"/>
    </source>
</evidence>
<evidence type="ECO:0000313" key="1">
    <source>
        <dbReference type="EMBL" id="TKY92060.1"/>
    </source>
</evidence>
<reference evidence="1" key="1">
    <citation type="submission" date="2018-09" db="EMBL/GenBank/DDBJ databases">
        <title>A genomic encyclopedia of anaerobic methanotrophic archaea.</title>
        <authorList>
            <person name="Skennerton C.T."/>
            <person name="Chadwick G.L."/>
            <person name="Laso-Perez R."/>
            <person name="Leu A.O."/>
            <person name="Speth D.R."/>
            <person name="Yu H."/>
            <person name="Morgan-Lang C."/>
            <person name="Hatzenpichler R."/>
            <person name="Goudeau D."/>
            <person name="Malmstrom R."/>
            <person name="Woyke T."/>
            <person name="Hallam S."/>
            <person name="Tyson G.W."/>
            <person name="Wegener G."/>
            <person name="Boetius A."/>
            <person name="Orphan V.J."/>
        </authorList>
    </citation>
    <scope>NUCLEOTIDE SEQUENCE</scope>
    <source>
        <strain evidence="1">CONS3730D10UFb2</strain>
    </source>
</reference>
<proteinExistence type="predicted"/>
<dbReference type="Proteomes" id="UP000315423">
    <property type="component" value="Unassembled WGS sequence"/>
</dbReference>
<dbReference type="EMBL" id="QYBA01000082">
    <property type="protein sequence ID" value="TKY92060.1"/>
    <property type="molecule type" value="Genomic_DNA"/>
</dbReference>